<reference evidence="1 2" key="1">
    <citation type="submission" date="2019-02" db="EMBL/GenBank/DDBJ databases">
        <title>Sequencing the genomes of 1000 actinobacteria strains.</title>
        <authorList>
            <person name="Klenk H.-P."/>
        </authorList>
    </citation>
    <scope>NUCLEOTIDE SEQUENCE [LARGE SCALE GENOMIC DNA]</scope>
    <source>
        <strain evidence="1 2">DSM 17364</strain>
    </source>
</reference>
<evidence type="ECO:0000313" key="1">
    <source>
        <dbReference type="EMBL" id="RZU61597.1"/>
    </source>
</evidence>
<evidence type="ECO:0000313" key="2">
    <source>
        <dbReference type="Proteomes" id="UP000292685"/>
    </source>
</evidence>
<keyword evidence="2" id="KW-1185">Reference proteome</keyword>
<dbReference type="SUPFAM" id="SSF50969">
    <property type="entry name" value="YVTN repeat-like/Quinoprotein amine dehydrogenase"/>
    <property type="match status" value="1"/>
</dbReference>
<accession>A0A4Q8ABP5</accession>
<name>A0A4Q8ABP5_9MICC</name>
<organism evidence="1 2">
    <name type="scientific">Zhihengliuella halotolerans</name>
    <dbReference type="NCBI Taxonomy" id="370736"/>
    <lineage>
        <taxon>Bacteria</taxon>
        <taxon>Bacillati</taxon>
        <taxon>Actinomycetota</taxon>
        <taxon>Actinomycetes</taxon>
        <taxon>Micrococcales</taxon>
        <taxon>Micrococcaceae</taxon>
        <taxon>Zhihengliuella</taxon>
    </lineage>
</organism>
<dbReference type="InterPro" id="IPR011047">
    <property type="entry name" value="Quinoprotein_ADH-like_sf"/>
</dbReference>
<dbReference type="Gene3D" id="2.130.10.10">
    <property type="entry name" value="YVTN repeat-like/Quinoprotein amine dehydrogenase"/>
    <property type="match status" value="1"/>
</dbReference>
<proteinExistence type="predicted"/>
<comment type="caution">
    <text evidence="1">The sequence shown here is derived from an EMBL/GenBank/DDBJ whole genome shotgun (WGS) entry which is preliminary data.</text>
</comment>
<protein>
    <submittedName>
        <fullName evidence="1">Uncharacterized protein</fullName>
    </submittedName>
</protein>
<dbReference type="Proteomes" id="UP000292685">
    <property type="component" value="Unassembled WGS sequence"/>
</dbReference>
<dbReference type="AlphaFoldDB" id="A0A4Q8ABP5"/>
<dbReference type="SUPFAM" id="SSF50998">
    <property type="entry name" value="Quinoprotein alcohol dehydrogenase-like"/>
    <property type="match status" value="1"/>
</dbReference>
<gene>
    <name evidence="1" type="ORF">EV380_1171</name>
</gene>
<dbReference type="InterPro" id="IPR015943">
    <property type="entry name" value="WD40/YVTN_repeat-like_dom_sf"/>
</dbReference>
<dbReference type="InterPro" id="IPR011044">
    <property type="entry name" value="Quino_amine_DH_bsu"/>
</dbReference>
<sequence>MVVGCSGLVRQVQFFDGYSGDAISMIDEVTPAQRGVQEIAHIADDEFLAVSASGCHTFTLQGDVSVWPDSETWFDDAYEPQSGRDGFVWVGTYGPGGAAKILRLDTSTRSVDHSEPFGRDVDYVRRLAISSRRVWGGTGSVNPRLVAVDRDTLKTVVDVPLPQARGHGTVYWIRAWDDVVAAGYRGEDGKNRTAIYDIASEQFTILTESAYYALFERVGDSFFFYDSRGLVGFQRSNMKTRVIQAKEGSLVFPVWADLEGDRLLDQLTALYTTADESRYILRTDHLVGHPLFGIETEVTLETTAQKIQTIFADSLGRVYAAGYLGESMAIMHANLDESEEVSHGDAIRQVESIIELDDEIIVASYPGARIARLDKTTLELISTTVLEPKYGQSRPFAMTADAGSVYVASVPSQGLQGGGVVKLNRSDGSVESAWEHVVHDQSVVGIALYGAKLVVTTSQRNAYGAEFSSRPARVLLIDFRTREIEWEIEVPEVGEINSPIVLGTIIYASHANGLVQIEGRTGKHVRTFRLHGSRTSRGYRTTRIAYHRPSKSMIHCSGGQVTAVHIQSRHATRLAEGGYSYPIVSPLGDVFAIRDGTTVVKLHRPSF</sequence>
<dbReference type="EMBL" id="SHLA01000001">
    <property type="protein sequence ID" value="RZU61597.1"/>
    <property type="molecule type" value="Genomic_DNA"/>
</dbReference>